<keyword evidence="6" id="KW-0472">Membrane</keyword>
<feature type="coiled-coil region" evidence="8">
    <location>
        <begin position="190"/>
        <end position="217"/>
    </location>
</feature>
<organism evidence="9 10">
    <name type="scientific">Photobacterium angustum</name>
    <dbReference type="NCBI Taxonomy" id="661"/>
    <lineage>
        <taxon>Bacteria</taxon>
        <taxon>Pseudomonadati</taxon>
        <taxon>Pseudomonadota</taxon>
        <taxon>Gammaproteobacteria</taxon>
        <taxon>Vibrionales</taxon>
        <taxon>Vibrionaceae</taxon>
        <taxon>Photobacterium</taxon>
    </lineage>
</organism>
<gene>
    <name evidence="9" type="ORF">BTO08_05880</name>
</gene>
<dbReference type="GO" id="GO:0015288">
    <property type="term" value="F:porin activity"/>
    <property type="evidence" value="ECO:0007669"/>
    <property type="project" value="TreeGrafter"/>
</dbReference>
<keyword evidence="5" id="KW-0812">Transmembrane</keyword>
<dbReference type="PANTHER" id="PTHR30026">
    <property type="entry name" value="OUTER MEMBRANE PROTEIN TOLC"/>
    <property type="match status" value="1"/>
</dbReference>
<evidence type="ECO:0000256" key="3">
    <source>
        <dbReference type="ARBA" id="ARBA00022448"/>
    </source>
</evidence>
<dbReference type="NCBIfam" id="TIGR01844">
    <property type="entry name" value="type_I_sec_TolC"/>
    <property type="match status" value="1"/>
</dbReference>
<accession>A0A2S7VY52</accession>
<dbReference type="GO" id="GO:1990281">
    <property type="term" value="C:efflux pump complex"/>
    <property type="evidence" value="ECO:0007669"/>
    <property type="project" value="TreeGrafter"/>
</dbReference>
<evidence type="ECO:0000256" key="5">
    <source>
        <dbReference type="ARBA" id="ARBA00022692"/>
    </source>
</evidence>
<name>A0A2S7VY52_PHOAN</name>
<comment type="similarity">
    <text evidence="2">Belongs to the outer membrane factor (OMF) (TC 1.B.17) family.</text>
</comment>
<dbReference type="EMBL" id="MSCJ01000001">
    <property type="protein sequence ID" value="PQJ66991.1"/>
    <property type="molecule type" value="Genomic_DNA"/>
</dbReference>
<evidence type="ECO:0000313" key="10">
    <source>
        <dbReference type="Proteomes" id="UP000238730"/>
    </source>
</evidence>
<evidence type="ECO:0000256" key="8">
    <source>
        <dbReference type="SAM" id="Coils"/>
    </source>
</evidence>
<keyword evidence="4" id="KW-1134">Transmembrane beta strand</keyword>
<evidence type="ECO:0000256" key="2">
    <source>
        <dbReference type="ARBA" id="ARBA00007613"/>
    </source>
</evidence>
<dbReference type="InterPro" id="IPR010130">
    <property type="entry name" value="T1SS_OMP_TolC"/>
</dbReference>
<proteinExistence type="inferred from homology"/>
<evidence type="ECO:0000256" key="7">
    <source>
        <dbReference type="ARBA" id="ARBA00023237"/>
    </source>
</evidence>
<dbReference type="AlphaFoldDB" id="A0A2S7VY52"/>
<dbReference type="SUPFAM" id="SSF56954">
    <property type="entry name" value="Outer membrane efflux proteins (OEP)"/>
    <property type="match status" value="1"/>
</dbReference>
<evidence type="ECO:0000313" key="9">
    <source>
        <dbReference type="EMBL" id="PQJ66991.1"/>
    </source>
</evidence>
<dbReference type="Pfam" id="PF02321">
    <property type="entry name" value="OEP"/>
    <property type="match status" value="2"/>
</dbReference>
<evidence type="ECO:0000256" key="6">
    <source>
        <dbReference type="ARBA" id="ARBA00023136"/>
    </source>
</evidence>
<dbReference type="GO" id="GO:0015562">
    <property type="term" value="F:efflux transmembrane transporter activity"/>
    <property type="evidence" value="ECO:0007669"/>
    <property type="project" value="InterPro"/>
</dbReference>
<sequence>MRHGIRDCIKKSLITTAIVSSLYPATVMSQTLEQAVAVTLDTNPQLQQALSQFKAREEQGTQVFGDYLPTVDLTASYGFKQSSTPQSRLQTEDMVDSETPEVGISIRQVLFNGFLTGHELSRLDYEAKADQLKLFATAEDIALSVVKVYINYLVEEQIVKLAENNVEKHQFLFDQIKEKTESGLGSSADLSQSKGRLARANSNLMSAQNNAADARSEFIRVVNESPENVIIPMADQEKIPSSLEQAIEIAQKNNPILKSSNSDISAARSEREALKSNYYPEITLELGGKWSDEKFDYENALEGEDKELQAGIQLRYNLFNGGKDTSRVREAAYKIDEAKSIHQNTSRDVRDGTTLAWNANTFLAKQRDFIRTHVEASKETQSAYEQQFKLGQRSLLDLLDSENELFEARKSYLRAEFDELVSQYRILHATGQLISSLRVTTPENWSSEATRQGESE</sequence>
<protein>
    <submittedName>
        <fullName evidence="9">Channel protein TolC</fullName>
    </submittedName>
</protein>
<dbReference type="Gene3D" id="1.20.1600.10">
    <property type="entry name" value="Outer membrane efflux proteins (OEP)"/>
    <property type="match status" value="1"/>
</dbReference>
<comment type="caution">
    <text evidence="9">The sequence shown here is derived from an EMBL/GenBank/DDBJ whole genome shotgun (WGS) entry which is preliminary data.</text>
</comment>
<keyword evidence="3" id="KW-0813">Transport</keyword>
<keyword evidence="7" id="KW-0998">Cell outer membrane</keyword>
<keyword evidence="8" id="KW-0175">Coiled coil</keyword>
<dbReference type="GO" id="GO:0009279">
    <property type="term" value="C:cell outer membrane"/>
    <property type="evidence" value="ECO:0007669"/>
    <property type="project" value="UniProtKB-SubCell"/>
</dbReference>
<reference evidence="9 10" key="1">
    <citation type="submission" date="2016-12" db="EMBL/GenBank/DDBJ databases">
        <title>Diversity of luminous bacteria.</title>
        <authorList>
            <person name="Yoshizawa S."/>
            <person name="Kogure K."/>
        </authorList>
    </citation>
    <scope>NUCLEOTIDE SEQUENCE [LARGE SCALE GENOMIC DNA]</scope>
    <source>
        <strain evidence="9 10">LC1-200</strain>
    </source>
</reference>
<dbReference type="InterPro" id="IPR003423">
    <property type="entry name" value="OMP_efflux"/>
</dbReference>
<evidence type="ECO:0000256" key="4">
    <source>
        <dbReference type="ARBA" id="ARBA00022452"/>
    </source>
</evidence>
<dbReference type="OrthoDB" id="9814637at2"/>
<evidence type="ECO:0000256" key="1">
    <source>
        <dbReference type="ARBA" id="ARBA00004442"/>
    </source>
</evidence>
<dbReference type="InterPro" id="IPR051906">
    <property type="entry name" value="TolC-like"/>
</dbReference>
<comment type="subcellular location">
    <subcellularLocation>
        <location evidence="1">Cell outer membrane</location>
    </subcellularLocation>
</comment>
<dbReference type="RefSeq" id="WP_105060283.1">
    <property type="nucleotide sequence ID" value="NZ_MSCJ01000001.1"/>
</dbReference>
<dbReference type="Proteomes" id="UP000238730">
    <property type="component" value="Unassembled WGS sequence"/>
</dbReference>
<dbReference type="PANTHER" id="PTHR30026:SF22">
    <property type="entry name" value="OUTER MEMBRANE EFFLUX PROTEIN"/>
    <property type="match status" value="1"/>
</dbReference>